<organism evidence="6 7">
    <name type="scientific">Sphaeramia orbicularis</name>
    <name type="common">orbiculate cardinalfish</name>
    <dbReference type="NCBI Taxonomy" id="375764"/>
    <lineage>
        <taxon>Eukaryota</taxon>
        <taxon>Metazoa</taxon>
        <taxon>Chordata</taxon>
        <taxon>Craniata</taxon>
        <taxon>Vertebrata</taxon>
        <taxon>Euteleostomi</taxon>
        <taxon>Actinopterygii</taxon>
        <taxon>Neopterygii</taxon>
        <taxon>Teleostei</taxon>
        <taxon>Neoteleostei</taxon>
        <taxon>Acanthomorphata</taxon>
        <taxon>Gobiaria</taxon>
        <taxon>Kurtiformes</taxon>
        <taxon>Apogonoidei</taxon>
        <taxon>Apogonidae</taxon>
        <taxon>Apogoninae</taxon>
        <taxon>Sphaeramia</taxon>
    </lineage>
</organism>
<evidence type="ECO:0000313" key="6">
    <source>
        <dbReference type="Ensembl" id="ENSSORP00005003684.1"/>
    </source>
</evidence>
<dbReference type="GO" id="GO:0005576">
    <property type="term" value="C:extracellular region"/>
    <property type="evidence" value="ECO:0007669"/>
    <property type="project" value="UniProtKB-SubCell"/>
</dbReference>
<dbReference type="PANTHER" id="PTHR22923">
    <property type="entry name" value="CEREBELLIN-RELATED"/>
    <property type="match status" value="1"/>
</dbReference>
<dbReference type="PRINTS" id="PR00007">
    <property type="entry name" value="COMPLEMNTC1Q"/>
</dbReference>
<dbReference type="Ensembl" id="ENSSORT00005003792.1">
    <property type="protein sequence ID" value="ENSSORP00005003684.1"/>
    <property type="gene ID" value="ENSSORG00005002208.1"/>
</dbReference>
<protein>
    <submittedName>
        <fullName evidence="6">Cerebellin 10</fullName>
    </submittedName>
</protein>
<reference evidence="6" key="1">
    <citation type="submission" date="2019-06" db="EMBL/GenBank/DDBJ databases">
        <authorList>
            <consortium name="Wellcome Sanger Institute Data Sharing"/>
        </authorList>
    </citation>
    <scope>NUCLEOTIDE SEQUENCE [LARGE SCALE GENOMIC DNA]</scope>
</reference>
<keyword evidence="2" id="KW-0964">Secreted</keyword>
<feature type="signal peptide" evidence="4">
    <location>
        <begin position="1"/>
        <end position="21"/>
    </location>
</feature>
<name>A0A672YGI1_9TELE</name>
<dbReference type="PANTHER" id="PTHR22923:SF102">
    <property type="entry name" value="CEREBELLIN 13-RELATED"/>
    <property type="match status" value="1"/>
</dbReference>
<dbReference type="SUPFAM" id="SSF49842">
    <property type="entry name" value="TNF-like"/>
    <property type="match status" value="1"/>
</dbReference>
<dbReference type="PROSITE" id="PS50871">
    <property type="entry name" value="C1Q"/>
    <property type="match status" value="1"/>
</dbReference>
<dbReference type="Pfam" id="PF00386">
    <property type="entry name" value="C1q"/>
    <property type="match status" value="1"/>
</dbReference>
<proteinExistence type="predicted"/>
<accession>A0A672YGI1</accession>
<evidence type="ECO:0000313" key="7">
    <source>
        <dbReference type="Proteomes" id="UP000472271"/>
    </source>
</evidence>
<evidence type="ECO:0000256" key="1">
    <source>
        <dbReference type="ARBA" id="ARBA00004613"/>
    </source>
</evidence>
<evidence type="ECO:0000256" key="3">
    <source>
        <dbReference type="ARBA" id="ARBA00022729"/>
    </source>
</evidence>
<reference evidence="6" key="2">
    <citation type="submission" date="2025-08" db="UniProtKB">
        <authorList>
            <consortium name="Ensembl"/>
        </authorList>
    </citation>
    <scope>IDENTIFICATION</scope>
</reference>
<dbReference type="Gene3D" id="2.60.120.40">
    <property type="match status" value="1"/>
</dbReference>
<comment type="subcellular location">
    <subcellularLocation>
        <location evidence="1">Secreted</location>
    </subcellularLocation>
</comment>
<evidence type="ECO:0000256" key="4">
    <source>
        <dbReference type="SAM" id="SignalP"/>
    </source>
</evidence>
<keyword evidence="7" id="KW-1185">Reference proteome</keyword>
<dbReference type="AlphaFoldDB" id="A0A672YGI1"/>
<dbReference type="InParanoid" id="A0A672YGI1"/>
<evidence type="ECO:0000259" key="5">
    <source>
        <dbReference type="PROSITE" id="PS50871"/>
    </source>
</evidence>
<sequence length="247" mass="27825">MESKMLFTLFLLICWLFTVQPETTPAKKIIQHEKEDEYDRDIHSVLREMTAMLAKQSIQIMYLQKENEAQAAKLRDVDNLKEAIQAQTAKQKTTEEKLAELDKLKPQLQVKQVAFSASLVATGQRHFGPFSALYTLAFKHVITNIGNAYNPNTGVFTAPVKGAYHFEFYIYGYGDASHGSGAILFKNGRHIFIAYEHQPSHTSSSSNGVTLILEVGDVVYVRQRATAKIFDSVNCHTTFSGHLLFTM</sequence>
<dbReference type="InterPro" id="IPR008983">
    <property type="entry name" value="Tumour_necrosis_fac-like_dom"/>
</dbReference>
<keyword evidence="3 4" id="KW-0732">Signal</keyword>
<feature type="domain" description="C1q" evidence="5">
    <location>
        <begin position="108"/>
        <end position="247"/>
    </location>
</feature>
<dbReference type="Proteomes" id="UP000472271">
    <property type="component" value="Chromosome 7"/>
</dbReference>
<feature type="chain" id="PRO_5025568949" evidence="4">
    <location>
        <begin position="22"/>
        <end position="247"/>
    </location>
</feature>
<dbReference type="InterPro" id="IPR001073">
    <property type="entry name" value="C1q_dom"/>
</dbReference>
<dbReference type="SMART" id="SM00110">
    <property type="entry name" value="C1Q"/>
    <property type="match status" value="1"/>
</dbReference>
<evidence type="ECO:0000256" key="2">
    <source>
        <dbReference type="ARBA" id="ARBA00022525"/>
    </source>
</evidence>
<reference evidence="6" key="3">
    <citation type="submission" date="2025-09" db="UniProtKB">
        <authorList>
            <consortium name="Ensembl"/>
        </authorList>
    </citation>
    <scope>IDENTIFICATION</scope>
</reference>
<dbReference type="InterPro" id="IPR050822">
    <property type="entry name" value="Cerebellin_Synaptic_Org"/>
</dbReference>